<sequence length="502" mass="58367">MLVFSLSLVRRRPRQLWPSSRTFVDAKIKWVRDRGLDHAVEKEKHLRPMIALKNFIKSEPSKSLSVSVAAENKDRLLLPTRAIEFIRRYPSVFEEFFPGGAGVRPHVRLTPEVLRLDEEEKLIYDSFDHRQDAADRLLKLLMLTRVNKLPLHIIDRLRWDLGLPHDYVRTLLPDYPDYFQVSTITDTIGSGNGSETLALELVCWTNELAVSAMEKKAMAEGDPPYKKGMPLAFPLQFSRGFDMEKKVKKWVDEWQNLPYISPYENALHLAPKSDQAEKWTVAVLHELLHILISKKTERDNILCLGEYLGLRSRFKRALMQHPGIFYLSNKIRTHTVVLREAYKRDLLVEKHPLMGMRYQYIHLMNKEKEQRKSAGAPNASSKEPNITQATKKEDEDEGEEDEDEESFELSDSEVEDDSDEDDDEEEEENKDKSEPTLRQRPLRTSVRQGAVGRYSNRMQDKVSKFFRGSECHRGDNGGARSVRRLDFPRSDRRSLPDRRSYT</sequence>
<evidence type="ECO:0000313" key="4">
    <source>
        <dbReference type="RefSeq" id="XP_010256304.1"/>
    </source>
</evidence>
<dbReference type="Pfam" id="PF11955">
    <property type="entry name" value="PORR"/>
    <property type="match status" value="1"/>
</dbReference>
<evidence type="ECO:0000313" key="6">
    <source>
        <dbReference type="RefSeq" id="XP_019053250.1"/>
    </source>
</evidence>
<dbReference type="RefSeq" id="XP_019053250.1">
    <property type="nucleotide sequence ID" value="XM_019197705.1"/>
</dbReference>
<dbReference type="eggNOG" id="ENOG502QRWU">
    <property type="taxonomic scope" value="Eukaryota"/>
</dbReference>
<dbReference type="GeneID" id="104596725"/>
<evidence type="ECO:0000256" key="1">
    <source>
        <dbReference type="SAM" id="MobiDB-lite"/>
    </source>
</evidence>
<reference evidence="4 5" key="1">
    <citation type="submission" date="2025-04" db="UniProtKB">
        <authorList>
            <consortium name="RefSeq"/>
        </authorList>
    </citation>
    <scope>IDENTIFICATION</scope>
</reference>
<feature type="compositionally biased region" description="Polar residues" evidence="1">
    <location>
        <begin position="378"/>
        <end position="389"/>
    </location>
</feature>
<dbReference type="RefSeq" id="XP_010256305.1">
    <property type="nucleotide sequence ID" value="XM_010258003.2"/>
</dbReference>
<organism evidence="3 6">
    <name type="scientific">Nelumbo nucifera</name>
    <name type="common">Sacred lotus</name>
    <dbReference type="NCBI Taxonomy" id="4432"/>
    <lineage>
        <taxon>Eukaryota</taxon>
        <taxon>Viridiplantae</taxon>
        <taxon>Streptophyta</taxon>
        <taxon>Embryophyta</taxon>
        <taxon>Tracheophyta</taxon>
        <taxon>Spermatophyta</taxon>
        <taxon>Magnoliopsida</taxon>
        <taxon>Proteales</taxon>
        <taxon>Nelumbonaceae</taxon>
        <taxon>Nelumbo</taxon>
    </lineage>
</organism>
<dbReference type="OrthoDB" id="1892230at2759"/>
<name>A0A1U8Q5C2_NELNU</name>
<dbReference type="RefSeq" id="XP_010256304.1">
    <property type="nucleotide sequence ID" value="XM_010258002.2"/>
</dbReference>
<dbReference type="OMA" id="QLELVCW"/>
<proteinExistence type="predicted"/>
<feature type="domain" description="PORR" evidence="2">
    <location>
        <begin position="31"/>
        <end position="368"/>
    </location>
</feature>
<dbReference type="Proteomes" id="UP000189703">
    <property type="component" value="Unplaced"/>
</dbReference>
<dbReference type="PANTHER" id="PTHR31476:SF16">
    <property type="entry name" value="F14O23.23 PROTEIN"/>
    <property type="match status" value="1"/>
</dbReference>
<dbReference type="InterPro" id="IPR021099">
    <property type="entry name" value="PORR_domain"/>
</dbReference>
<feature type="compositionally biased region" description="Acidic residues" evidence="1">
    <location>
        <begin position="394"/>
        <end position="428"/>
    </location>
</feature>
<dbReference type="STRING" id="4432.A0A1U8Q5C2"/>
<dbReference type="PANTHER" id="PTHR31476">
    <property type="entry name" value="PROTEIN WHAT'S THIS FACTOR 1 HOMOLOG, CHLOROPLASTIC"/>
    <property type="match status" value="1"/>
</dbReference>
<gene>
    <name evidence="4 5 6" type="primary">LOC104596725</name>
</gene>
<protein>
    <submittedName>
        <fullName evidence="4 5">Protein ROOT PRIMORDIUM DEFECTIVE 1-like</fullName>
    </submittedName>
</protein>
<evidence type="ECO:0000259" key="2">
    <source>
        <dbReference type="Pfam" id="PF11955"/>
    </source>
</evidence>
<feature type="compositionally biased region" description="Basic and acidic residues" evidence="1">
    <location>
        <begin position="483"/>
        <end position="502"/>
    </location>
</feature>
<keyword evidence="3" id="KW-1185">Reference proteome</keyword>
<evidence type="ECO:0000313" key="3">
    <source>
        <dbReference type="Proteomes" id="UP000189703"/>
    </source>
</evidence>
<feature type="compositionally biased region" description="Basic and acidic residues" evidence="1">
    <location>
        <begin position="458"/>
        <end position="475"/>
    </location>
</feature>
<dbReference type="GO" id="GO:0003723">
    <property type="term" value="F:RNA binding"/>
    <property type="evidence" value="ECO:0007669"/>
    <property type="project" value="InterPro"/>
</dbReference>
<feature type="region of interest" description="Disordered" evidence="1">
    <location>
        <begin position="368"/>
        <end position="502"/>
    </location>
</feature>
<evidence type="ECO:0000313" key="5">
    <source>
        <dbReference type="RefSeq" id="XP_010256305.1"/>
    </source>
</evidence>
<accession>A0A1U8Q5C2</accession>
<dbReference type="AlphaFoldDB" id="A0A1U8Q5C2"/>
<dbReference type="KEGG" id="nnu:104596725"/>
<dbReference type="InterPro" id="IPR045040">
    <property type="entry name" value="PORR_fam"/>
</dbReference>